<sequence>MGIENGLLIYLLFPTHFFVLSTVAVNGPQYNLLLFQLTELLFKQAPSASITIFFFEVGRLHTNLINQRQRIQNASYAPKWFINIKLSENAQTQEAFLFILFDITKMRVKRKKKMEAGSETWYAN</sequence>
<dbReference type="Proteomes" id="UP001234178">
    <property type="component" value="Unassembled WGS sequence"/>
</dbReference>
<feature type="transmembrane region" description="Helical" evidence="1">
    <location>
        <begin position="7"/>
        <end position="25"/>
    </location>
</feature>
<evidence type="ECO:0000313" key="2">
    <source>
        <dbReference type="EMBL" id="KAK4015565.1"/>
    </source>
</evidence>
<keyword evidence="1" id="KW-1133">Transmembrane helix</keyword>
<keyword evidence="3" id="KW-1185">Reference proteome</keyword>
<accession>A0ABQ9ZSI7</accession>
<comment type="caution">
    <text evidence="2">The sequence shown here is derived from an EMBL/GenBank/DDBJ whole genome shotgun (WGS) entry which is preliminary data.</text>
</comment>
<protein>
    <submittedName>
        <fullName evidence="2">Uncharacterized protein</fullName>
    </submittedName>
</protein>
<keyword evidence="1" id="KW-0812">Transmembrane</keyword>
<reference evidence="2 3" key="1">
    <citation type="journal article" date="2023" name="Nucleic Acids Res.">
        <title>The hologenome of Daphnia magna reveals possible DNA methylation and microbiome-mediated evolution of the host genome.</title>
        <authorList>
            <person name="Chaturvedi A."/>
            <person name="Li X."/>
            <person name="Dhandapani V."/>
            <person name="Marshall H."/>
            <person name="Kissane S."/>
            <person name="Cuenca-Cambronero M."/>
            <person name="Asole G."/>
            <person name="Calvet F."/>
            <person name="Ruiz-Romero M."/>
            <person name="Marangio P."/>
            <person name="Guigo R."/>
            <person name="Rago D."/>
            <person name="Mirbahai L."/>
            <person name="Eastwood N."/>
            <person name="Colbourne J.K."/>
            <person name="Zhou J."/>
            <person name="Mallon E."/>
            <person name="Orsini L."/>
        </authorList>
    </citation>
    <scope>NUCLEOTIDE SEQUENCE [LARGE SCALE GENOMIC DNA]</scope>
    <source>
        <strain evidence="2">LRV0_1</strain>
    </source>
</reference>
<evidence type="ECO:0000313" key="3">
    <source>
        <dbReference type="Proteomes" id="UP001234178"/>
    </source>
</evidence>
<evidence type="ECO:0000256" key="1">
    <source>
        <dbReference type="SAM" id="Phobius"/>
    </source>
</evidence>
<name>A0ABQ9ZSI7_9CRUS</name>
<proteinExistence type="predicted"/>
<keyword evidence="1" id="KW-0472">Membrane</keyword>
<dbReference type="EMBL" id="JAOYFB010000005">
    <property type="protein sequence ID" value="KAK4015565.1"/>
    <property type="molecule type" value="Genomic_DNA"/>
</dbReference>
<organism evidence="2 3">
    <name type="scientific">Daphnia magna</name>
    <dbReference type="NCBI Taxonomy" id="35525"/>
    <lineage>
        <taxon>Eukaryota</taxon>
        <taxon>Metazoa</taxon>
        <taxon>Ecdysozoa</taxon>
        <taxon>Arthropoda</taxon>
        <taxon>Crustacea</taxon>
        <taxon>Branchiopoda</taxon>
        <taxon>Diplostraca</taxon>
        <taxon>Cladocera</taxon>
        <taxon>Anomopoda</taxon>
        <taxon>Daphniidae</taxon>
        <taxon>Daphnia</taxon>
    </lineage>
</organism>
<gene>
    <name evidence="2" type="ORF">OUZ56_030539</name>
</gene>